<dbReference type="RefSeq" id="WP_256765428.1">
    <property type="nucleotide sequence ID" value="NZ_JANIGO010000006.1"/>
</dbReference>
<proteinExistence type="predicted"/>
<dbReference type="InterPro" id="IPR021660">
    <property type="entry name" value="DUF3253"/>
</dbReference>
<protein>
    <submittedName>
        <fullName evidence="1">DUF3253 domain-containing protein</fullName>
    </submittedName>
</protein>
<dbReference type="Pfam" id="PF11625">
    <property type="entry name" value="DUF3253"/>
    <property type="match status" value="1"/>
</dbReference>
<reference evidence="1 2" key="1">
    <citation type="submission" date="2022-07" db="EMBL/GenBank/DDBJ databases">
        <authorList>
            <person name="Xamxidin M."/>
            <person name="Wu M."/>
        </authorList>
    </citation>
    <scope>NUCLEOTIDE SEQUENCE [LARGE SCALE GENOMIC DNA]</scope>
    <source>
        <strain evidence="1 2">NBRC 111650</strain>
    </source>
</reference>
<dbReference type="InterPro" id="IPR036390">
    <property type="entry name" value="WH_DNA-bd_sf"/>
</dbReference>
<sequence>MNPTQTDLPEAILSVLAQRRAGGSICPSEVARQVGGANWRNWMEPVRQAARKLAQDGRLRVTQKDATLSPTEPWQGAIRFRLPG</sequence>
<gene>
    <name evidence="1" type="ORF">NQT62_14345</name>
</gene>
<dbReference type="Gene3D" id="1.10.10.10">
    <property type="entry name" value="Winged helix-like DNA-binding domain superfamily/Winged helix DNA-binding domain"/>
    <property type="match status" value="1"/>
</dbReference>
<dbReference type="Proteomes" id="UP001204142">
    <property type="component" value="Unassembled WGS sequence"/>
</dbReference>
<dbReference type="SUPFAM" id="SSF46785">
    <property type="entry name" value="Winged helix' DNA-binding domain"/>
    <property type="match status" value="1"/>
</dbReference>
<evidence type="ECO:0000313" key="2">
    <source>
        <dbReference type="Proteomes" id="UP001204142"/>
    </source>
</evidence>
<accession>A0ABT1WJC8</accession>
<dbReference type="EMBL" id="JANIGO010000006">
    <property type="protein sequence ID" value="MCQ8897618.1"/>
    <property type="molecule type" value="Genomic_DNA"/>
</dbReference>
<evidence type="ECO:0000313" key="1">
    <source>
        <dbReference type="EMBL" id="MCQ8897618.1"/>
    </source>
</evidence>
<organism evidence="1 2">
    <name type="scientific">Limnobacter humi</name>
    <dbReference type="NCBI Taxonomy" id="1778671"/>
    <lineage>
        <taxon>Bacteria</taxon>
        <taxon>Pseudomonadati</taxon>
        <taxon>Pseudomonadota</taxon>
        <taxon>Betaproteobacteria</taxon>
        <taxon>Burkholderiales</taxon>
        <taxon>Burkholderiaceae</taxon>
        <taxon>Limnobacter</taxon>
    </lineage>
</organism>
<dbReference type="InterPro" id="IPR036388">
    <property type="entry name" value="WH-like_DNA-bd_sf"/>
</dbReference>
<name>A0ABT1WJC8_9BURK</name>
<keyword evidence="2" id="KW-1185">Reference proteome</keyword>
<comment type="caution">
    <text evidence="1">The sequence shown here is derived from an EMBL/GenBank/DDBJ whole genome shotgun (WGS) entry which is preliminary data.</text>
</comment>